<evidence type="ECO:0000256" key="2">
    <source>
        <dbReference type="ARBA" id="ARBA00022490"/>
    </source>
</evidence>
<keyword evidence="2 7" id="KW-0963">Cytoplasm</keyword>
<feature type="binding site" evidence="7">
    <location>
        <position position="116"/>
    </location>
    <ligand>
        <name>S-adenosyl-L-methionine</name>
        <dbReference type="ChEBI" id="CHEBI:59789"/>
    </ligand>
</feature>
<reference evidence="8 9" key="1">
    <citation type="submission" date="2013-05" db="EMBL/GenBank/DDBJ databases">
        <title>The Genome Sequence of Actinomyces europaeus ACS-120-V-COL10B.</title>
        <authorList>
            <consortium name="The Broad Institute Genomics Platform"/>
            <person name="Earl A."/>
            <person name="Ward D."/>
            <person name="Feldgarden M."/>
            <person name="Gevers D."/>
            <person name="Saerens B."/>
            <person name="Vaneechoutte M."/>
            <person name="Walker B."/>
            <person name="Young S."/>
            <person name="Zeng Q."/>
            <person name="Gargeya S."/>
            <person name="Fitzgerald M."/>
            <person name="Haas B."/>
            <person name="Abouelleil A."/>
            <person name="Allen A.W."/>
            <person name="Alvarado L."/>
            <person name="Arachchi H.M."/>
            <person name="Berlin A.M."/>
            <person name="Chapman S.B."/>
            <person name="Gainer-Dewar J."/>
            <person name="Goldberg J."/>
            <person name="Griggs A."/>
            <person name="Gujja S."/>
            <person name="Hansen M."/>
            <person name="Howarth C."/>
            <person name="Imamovic A."/>
            <person name="Ireland A."/>
            <person name="Larimer J."/>
            <person name="McCowan C."/>
            <person name="Murphy C."/>
            <person name="Pearson M."/>
            <person name="Poon T.W."/>
            <person name="Priest M."/>
            <person name="Roberts A."/>
            <person name="Saif S."/>
            <person name="Shea T."/>
            <person name="Sisk P."/>
            <person name="Sykes S."/>
            <person name="Wortman J."/>
            <person name="Nusbaum C."/>
            <person name="Birren B."/>
        </authorList>
    </citation>
    <scope>NUCLEOTIDE SEQUENCE [LARGE SCALE GENOMIC DNA]</scope>
    <source>
        <strain evidence="8 9">ACS-120-V-Col10b</strain>
    </source>
</reference>
<comment type="catalytic activity">
    <reaction evidence="7">
        <text>cytidine(1402) in 16S rRNA + S-adenosyl-L-methionine = N(4)-methylcytidine(1402) in 16S rRNA + S-adenosyl-L-homocysteine + H(+)</text>
        <dbReference type="Rhea" id="RHEA:42928"/>
        <dbReference type="Rhea" id="RHEA-COMP:10286"/>
        <dbReference type="Rhea" id="RHEA-COMP:10287"/>
        <dbReference type="ChEBI" id="CHEBI:15378"/>
        <dbReference type="ChEBI" id="CHEBI:57856"/>
        <dbReference type="ChEBI" id="CHEBI:59789"/>
        <dbReference type="ChEBI" id="CHEBI:74506"/>
        <dbReference type="ChEBI" id="CHEBI:82748"/>
        <dbReference type="EC" id="2.1.1.199"/>
    </reaction>
</comment>
<protein>
    <recommendedName>
        <fullName evidence="7">Ribosomal RNA small subunit methyltransferase H</fullName>
        <ecNumber evidence="7">2.1.1.199</ecNumber>
    </recommendedName>
    <alternativeName>
        <fullName evidence="7">16S rRNA m(4)C1402 methyltransferase</fullName>
    </alternativeName>
    <alternativeName>
        <fullName evidence="7">rRNA (cytosine-N(4)-)-methyltransferase RsmH</fullName>
    </alternativeName>
</protein>
<dbReference type="PANTHER" id="PTHR11265">
    <property type="entry name" value="S-ADENOSYL-METHYLTRANSFERASE MRAW"/>
    <property type="match status" value="1"/>
</dbReference>
<gene>
    <name evidence="7" type="primary">rsmH</name>
    <name evidence="8" type="ORF">HMPREF9238_00031</name>
</gene>
<dbReference type="PANTHER" id="PTHR11265:SF0">
    <property type="entry name" value="12S RRNA N4-METHYLCYTIDINE METHYLTRANSFERASE"/>
    <property type="match status" value="1"/>
</dbReference>
<dbReference type="SUPFAM" id="SSF81799">
    <property type="entry name" value="Putative methyltransferase TM0872, insert domain"/>
    <property type="match status" value="1"/>
</dbReference>
<evidence type="ECO:0000256" key="1">
    <source>
        <dbReference type="ARBA" id="ARBA00010396"/>
    </source>
</evidence>
<evidence type="ECO:0000313" key="8">
    <source>
        <dbReference type="EMBL" id="EPD30294.1"/>
    </source>
</evidence>
<dbReference type="RefSeq" id="WP_016443406.1">
    <property type="nucleotide sequence ID" value="NZ_KE150266.1"/>
</dbReference>
<dbReference type="NCBIfam" id="TIGR00006">
    <property type="entry name" value="16S rRNA (cytosine(1402)-N(4))-methyltransferase RsmH"/>
    <property type="match status" value="1"/>
</dbReference>
<evidence type="ECO:0000256" key="6">
    <source>
        <dbReference type="ARBA" id="ARBA00022691"/>
    </source>
</evidence>
<dbReference type="Proteomes" id="UP000014387">
    <property type="component" value="Unassembled WGS sequence"/>
</dbReference>
<dbReference type="InterPro" id="IPR002903">
    <property type="entry name" value="RsmH"/>
</dbReference>
<dbReference type="InterPro" id="IPR029063">
    <property type="entry name" value="SAM-dependent_MTases_sf"/>
</dbReference>
<organism evidence="8 9">
    <name type="scientific">Gleimia europaea ACS-120-V-Col10b</name>
    <dbReference type="NCBI Taxonomy" id="883069"/>
    <lineage>
        <taxon>Bacteria</taxon>
        <taxon>Bacillati</taxon>
        <taxon>Actinomycetota</taxon>
        <taxon>Actinomycetes</taxon>
        <taxon>Actinomycetales</taxon>
        <taxon>Actinomycetaceae</taxon>
        <taxon>Gleimia</taxon>
    </lineage>
</organism>
<accession>A0A9W5RD65</accession>
<evidence type="ECO:0000256" key="5">
    <source>
        <dbReference type="ARBA" id="ARBA00022679"/>
    </source>
</evidence>
<comment type="subcellular location">
    <subcellularLocation>
        <location evidence="7">Cytoplasm</location>
    </subcellularLocation>
</comment>
<evidence type="ECO:0000256" key="7">
    <source>
        <dbReference type="HAMAP-Rule" id="MF_01007"/>
    </source>
</evidence>
<dbReference type="GO" id="GO:0070475">
    <property type="term" value="P:rRNA base methylation"/>
    <property type="evidence" value="ECO:0007669"/>
    <property type="project" value="UniProtKB-UniRule"/>
</dbReference>
<keyword evidence="9" id="KW-1185">Reference proteome</keyword>
<dbReference type="InterPro" id="IPR023397">
    <property type="entry name" value="SAM-dep_MeTrfase_MraW_recog"/>
</dbReference>
<dbReference type="Pfam" id="PF01795">
    <property type="entry name" value="Methyltransf_5"/>
    <property type="match status" value="1"/>
</dbReference>
<keyword evidence="4 7" id="KW-0489">Methyltransferase</keyword>
<dbReference type="EC" id="2.1.1.199" evidence="7"/>
<evidence type="ECO:0000256" key="3">
    <source>
        <dbReference type="ARBA" id="ARBA00022552"/>
    </source>
</evidence>
<evidence type="ECO:0000256" key="4">
    <source>
        <dbReference type="ARBA" id="ARBA00022603"/>
    </source>
</evidence>
<keyword evidence="5 7" id="KW-0808">Transferase</keyword>
<dbReference type="AlphaFoldDB" id="A0A9W5RD65"/>
<dbReference type="FunFam" id="1.10.150.170:FF:000001">
    <property type="entry name" value="Ribosomal RNA small subunit methyltransferase H"/>
    <property type="match status" value="1"/>
</dbReference>
<feature type="binding site" evidence="7">
    <location>
        <position position="61"/>
    </location>
    <ligand>
        <name>S-adenosyl-L-methionine</name>
        <dbReference type="ChEBI" id="CHEBI:59789"/>
    </ligand>
</feature>
<evidence type="ECO:0000313" key="9">
    <source>
        <dbReference type="Proteomes" id="UP000014387"/>
    </source>
</evidence>
<dbReference type="GO" id="GO:0005737">
    <property type="term" value="C:cytoplasm"/>
    <property type="evidence" value="ECO:0007669"/>
    <property type="project" value="UniProtKB-SubCell"/>
</dbReference>
<feature type="binding site" evidence="7">
    <location>
        <begin position="42"/>
        <end position="44"/>
    </location>
    <ligand>
        <name>S-adenosyl-L-methionine</name>
        <dbReference type="ChEBI" id="CHEBI:59789"/>
    </ligand>
</feature>
<dbReference type="SUPFAM" id="SSF53335">
    <property type="entry name" value="S-adenosyl-L-methionine-dependent methyltransferases"/>
    <property type="match status" value="1"/>
</dbReference>
<dbReference type="EMBL" id="AGWN01000001">
    <property type="protein sequence ID" value="EPD30294.1"/>
    <property type="molecule type" value="Genomic_DNA"/>
</dbReference>
<comment type="function">
    <text evidence="7">Specifically methylates the N4 position of cytidine in position 1402 (C1402) of 16S rRNA.</text>
</comment>
<sequence length="332" mass="36202">MELSPEAISELHDPVLVSEVLELLEPVLVGGGVLVDGTLGMGGHTEAVLKAFPKASVIGIDRDPRAIELAAARLTQFGSRFTPVLATYDQIENVVARAGLDEVDAVFLDLGVSSLQLDDDERGFSYSRRAPLDMRMDQTSGMSATDLLASASEAELARILRVYGEERFANRIAQRIVISRTQRPLMDSAQLAELVREAIPAATRRSGGHPAKRTFQALRIAVNDELTILERSLPAALSTLRVGGRLAVESYHSLEDRIVKHLFKEGSTPPQLPKGLPIRPSEEPQAPLQLLTRKAIQAPAAEVAINPRAKSVRLRAVQLNTPYNEQDKRSSQ</sequence>
<dbReference type="HAMAP" id="MF_01007">
    <property type="entry name" value="16SrRNA_methyltr_H"/>
    <property type="match status" value="1"/>
</dbReference>
<feature type="binding site" evidence="7">
    <location>
        <position position="88"/>
    </location>
    <ligand>
        <name>S-adenosyl-L-methionine</name>
        <dbReference type="ChEBI" id="CHEBI:59789"/>
    </ligand>
</feature>
<dbReference type="PIRSF" id="PIRSF004486">
    <property type="entry name" value="MraW"/>
    <property type="match status" value="1"/>
</dbReference>
<dbReference type="Gene3D" id="3.40.50.150">
    <property type="entry name" value="Vaccinia Virus protein VP39"/>
    <property type="match status" value="1"/>
</dbReference>
<comment type="similarity">
    <text evidence="1 7">Belongs to the methyltransferase superfamily. RsmH family.</text>
</comment>
<keyword evidence="3 7" id="KW-0698">rRNA processing</keyword>
<feature type="binding site" evidence="7">
    <location>
        <position position="109"/>
    </location>
    <ligand>
        <name>S-adenosyl-L-methionine</name>
        <dbReference type="ChEBI" id="CHEBI:59789"/>
    </ligand>
</feature>
<comment type="caution">
    <text evidence="8">The sequence shown here is derived from an EMBL/GenBank/DDBJ whole genome shotgun (WGS) entry which is preliminary data.</text>
</comment>
<name>A0A9W5RD65_9ACTO</name>
<dbReference type="GO" id="GO:0071424">
    <property type="term" value="F:rRNA (cytosine-N4-)-methyltransferase activity"/>
    <property type="evidence" value="ECO:0007669"/>
    <property type="project" value="UniProtKB-UniRule"/>
</dbReference>
<keyword evidence="6 7" id="KW-0949">S-adenosyl-L-methionine</keyword>
<proteinExistence type="inferred from homology"/>
<dbReference type="Gene3D" id="1.10.150.170">
    <property type="entry name" value="Putative methyltransferase TM0872, insert domain"/>
    <property type="match status" value="1"/>
</dbReference>